<feature type="compositionally biased region" description="Polar residues" evidence="1">
    <location>
        <begin position="13"/>
        <end position="48"/>
    </location>
</feature>
<feature type="compositionally biased region" description="Basic and acidic residues" evidence="1">
    <location>
        <begin position="49"/>
        <end position="71"/>
    </location>
</feature>
<dbReference type="GeneID" id="28725238"/>
<sequence length="306" mass="33713">MDIDSDQHDRSVPENNSSNPQSGNAQENSAHESYSTPETVSEMNQNITGEDRELHAGARKKEIPEDGEPKVRSKLLFGEETTVEGLQNLQGAGTPDCNIQLDRNLQKLAARGAGLRSEFHEQENEIPLAANTQCSTKVPNPSSLHPGSPKLCIAQPNSTVKSTKLTTNQVASSNQSQDITDDIDKFLNELRMNDSSAQKILKEFEEIEASTLRSKPIFLLTSLAGGGFQMPSRTNNLANILSANKIEFQYRDCGTDEEARNWWKKQSKGRTLPGIVVGNSVVGNWQEIIDANESCKVRQVCGLQYL</sequence>
<feature type="domain" description="Glutaredoxin" evidence="2">
    <location>
        <begin position="237"/>
        <end position="281"/>
    </location>
</feature>
<dbReference type="Pfam" id="PF00462">
    <property type="entry name" value="Glutaredoxin"/>
    <property type="match status" value="1"/>
</dbReference>
<dbReference type="InterPro" id="IPR036249">
    <property type="entry name" value="Thioredoxin-like_sf"/>
</dbReference>
<accession>A0A109UXV7</accession>
<dbReference type="Gene3D" id="3.40.30.10">
    <property type="entry name" value="Glutaredoxin"/>
    <property type="match status" value="1"/>
</dbReference>
<dbReference type="SUPFAM" id="SSF52833">
    <property type="entry name" value="Thioredoxin-like"/>
    <property type="match status" value="1"/>
</dbReference>
<dbReference type="STRING" id="45286.A0A109UXV7"/>
<protein>
    <submittedName>
        <fullName evidence="3">HFR062Wp</fullName>
    </submittedName>
</protein>
<evidence type="ECO:0000256" key="1">
    <source>
        <dbReference type="SAM" id="MobiDB-lite"/>
    </source>
</evidence>
<dbReference type="OrthoDB" id="9932926at2759"/>
<evidence type="ECO:0000259" key="2">
    <source>
        <dbReference type="Pfam" id="PF00462"/>
    </source>
</evidence>
<keyword evidence="4" id="KW-1185">Reference proteome</keyword>
<dbReference type="AlphaFoldDB" id="A0A109UXV7"/>
<organism evidence="3 4">
    <name type="scientific">Eremothecium sinecaudum</name>
    <dbReference type="NCBI Taxonomy" id="45286"/>
    <lineage>
        <taxon>Eukaryota</taxon>
        <taxon>Fungi</taxon>
        <taxon>Dikarya</taxon>
        <taxon>Ascomycota</taxon>
        <taxon>Saccharomycotina</taxon>
        <taxon>Saccharomycetes</taxon>
        <taxon>Saccharomycetales</taxon>
        <taxon>Saccharomycetaceae</taxon>
        <taxon>Eremothecium</taxon>
    </lineage>
</organism>
<reference evidence="3 4" key="1">
    <citation type="submission" date="2016-01" db="EMBL/GenBank/DDBJ databases">
        <title>Genome sequence of the yeast Holleya sinecauda.</title>
        <authorList>
            <person name="Dietrich F.S."/>
        </authorList>
    </citation>
    <scope>NUCLEOTIDE SEQUENCE [LARGE SCALE GENOMIC DNA]</scope>
    <source>
        <strain evidence="3 4">ATCC 58844</strain>
    </source>
</reference>
<dbReference type="Proteomes" id="UP000243052">
    <property type="component" value="Chromosome vi"/>
</dbReference>
<name>A0A109UXV7_9SACH</name>
<feature type="compositionally biased region" description="Basic and acidic residues" evidence="1">
    <location>
        <begin position="1"/>
        <end position="12"/>
    </location>
</feature>
<dbReference type="RefSeq" id="XP_017988913.1">
    <property type="nucleotide sequence ID" value="XM_018133424.1"/>
</dbReference>
<evidence type="ECO:0000313" key="4">
    <source>
        <dbReference type="Proteomes" id="UP000243052"/>
    </source>
</evidence>
<evidence type="ECO:0000313" key="3">
    <source>
        <dbReference type="EMBL" id="AMD21917.1"/>
    </source>
</evidence>
<dbReference type="EMBL" id="CP014246">
    <property type="protein sequence ID" value="AMD21917.1"/>
    <property type="molecule type" value="Genomic_DNA"/>
</dbReference>
<feature type="region of interest" description="Disordered" evidence="1">
    <location>
        <begin position="1"/>
        <end position="72"/>
    </location>
</feature>
<dbReference type="GO" id="GO:0016491">
    <property type="term" value="F:oxidoreductase activity"/>
    <property type="evidence" value="ECO:0007669"/>
    <property type="project" value="UniProtKB-ARBA"/>
</dbReference>
<gene>
    <name evidence="3" type="ORF">AW171_hschr63913</name>
</gene>
<dbReference type="InterPro" id="IPR002109">
    <property type="entry name" value="Glutaredoxin"/>
</dbReference>
<proteinExistence type="predicted"/>